<accession>X1FHQ7</accession>
<evidence type="ECO:0000256" key="1">
    <source>
        <dbReference type="SAM" id="Phobius"/>
    </source>
</evidence>
<name>X1FHQ7_9ZZZZ</name>
<protein>
    <submittedName>
        <fullName evidence="2">Uncharacterized protein</fullName>
    </submittedName>
</protein>
<comment type="caution">
    <text evidence="2">The sequence shown here is derived from an EMBL/GenBank/DDBJ whole genome shotgun (WGS) entry which is preliminary data.</text>
</comment>
<keyword evidence="1" id="KW-1133">Transmembrane helix</keyword>
<evidence type="ECO:0000313" key="2">
    <source>
        <dbReference type="EMBL" id="GAH45191.1"/>
    </source>
</evidence>
<sequence>ITMTIVASIISLVIVLSVAYFKIFLPSFAIPEVFTNWGGLIIGFYFGSFIGLVKDLLKKSPTEEGDRGV</sequence>
<gene>
    <name evidence="2" type="ORF">S03H2_17108</name>
</gene>
<keyword evidence="1" id="KW-0472">Membrane</keyword>
<feature type="non-terminal residue" evidence="2">
    <location>
        <position position="1"/>
    </location>
</feature>
<dbReference type="AlphaFoldDB" id="X1FHQ7"/>
<proteinExistence type="predicted"/>
<organism evidence="2">
    <name type="scientific">marine sediment metagenome</name>
    <dbReference type="NCBI Taxonomy" id="412755"/>
    <lineage>
        <taxon>unclassified sequences</taxon>
        <taxon>metagenomes</taxon>
        <taxon>ecological metagenomes</taxon>
    </lineage>
</organism>
<reference evidence="2" key="1">
    <citation type="journal article" date="2014" name="Front. Microbiol.">
        <title>High frequency of phylogenetically diverse reductive dehalogenase-homologous genes in deep subseafloor sedimentary metagenomes.</title>
        <authorList>
            <person name="Kawai M."/>
            <person name="Futagami T."/>
            <person name="Toyoda A."/>
            <person name="Takaki Y."/>
            <person name="Nishi S."/>
            <person name="Hori S."/>
            <person name="Arai W."/>
            <person name="Tsubouchi T."/>
            <person name="Morono Y."/>
            <person name="Uchiyama I."/>
            <person name="Ito T."/>
            <person name="Fujiyama A."/>
            <person name="Inagaki F."/>
            <person name="Takami H."/>
        </authorList>
    </citation>
    <scope>NUCLEOTIDE SEQUENCE</scope>
    <source>
        <strain evidence="2">Expedition CK06-06</strain>
    </source>
</reference>
<dbReference type="EMBL" id="BARU01008798">
    <property type="protein sequence ID" value="GAH45191.1"/>
    <property type="molecule type" value="Genomic_DNA"/>
</dbReference>
<feature type="transmembrane region" description="Helical" evidence="1">
    <location>
        <begin position="37"/>
        <end position="57"/>
    </location>
</feature>
<keyword evidence="1" id="KW-0812">Transmembrane</keyword>